<gene>
    <name evidence="3" type="ORF">J2S11_000256</name>
</gene>
<dbReference type="SUPFAM" id="SSF54637">
    <property type="entry name" value="Thioesterase/thiol ester dehydrase-isomerase"/>
    <property type="match status" value="1"/>
</dbReference>
<dbReference type="InterPro" id="IPR006684">
    <property type="entry name" value="YbgC/YbaW"/>
</dbReference>
<dbReference type="EMBL" id="JAUSTY010000001">
    <property type="protein sequence ID" value="MDQ0164357.1"/>
    <property type="molecule type" value="Genomic_DNA"/>
</dbReference>
<dbReference type="Proteomes" id="UP001235840">
    <property type="component" value="Unassembled WGS sequence"/>
</dbReference>
<dbReference type="CDD" id="cd00586">
    <property type="entry name" value="4HBT"/>
    <property type="match status" value="1"/>
</dbReference>
<organism evidence="3 4">
    <name type="scientific">Caldalkalibacillus horti</name>
    <dbReference type="NCBI Taxonomy" id="77523"/>
    <lineage>
        <taxon>Bacteria</taxon>
        <taxon>Bacillati</taxon>
        <taxon>Bacillota</taxon>
        <taxon>Bacilli</taxon>
        <taxon>Bacillales</taxon>
        <taxon>Bacillaceae</taxon>
        <taxon>Caldalkalibacillus</taxon>
    </lineage>
</organism>
<evidence type="ECO:0000256" key="2">
    <source>
        <dbReference type="ARBA" id="ARBA00022801"/>
    </source>
</evidence>
<sequence length="153" mass="17590">MKHIDFIQPTLEEWIAGFKFETEVKVRFSETDAFGHVNNVSHIIYFEQARLDFFENAKVFATFLEPNTPTLIVTADIHCHYIRQIYYTQRLKVKVKVGHVGSSSLDLQYAILDQKTNELLAAARGAIVHVDKKTGKSVAWPELLKEALYNYIS</sequence>
<dbReference type="InterPro" id="IPR050563">
    <property type="entry name" value="4-hydroxybenzoyl-CoA_TE"/>
</dbReference>
<dbReference type="InterPro" id="IPR029069">
    <property type="entry name" value="HotDog_dom_sf"/>
</dbReference>
<comment type="similarity">
    <text evidence="1">Belongs to the 4-hydroxybenzoyl-CoA thioesterase family.</text>
</comment>
<dbReference type="GO" id="GO:0016787">
    <property type="term" value="F:hydrolase activity"/>
    <property type="evidence" value="ECO:0007669"/>
    <property type="project" value="UniProtKB-KW"/>
</dbReference>
<dbReference type="PANTHER" id="PTHR31793:SF24">
    <property type="entry name" value="LONG-CHAIN ACYL-COA THIOESTERASE FADM"/>
    <property type="match status" value="1"/>
</dbReference>
<protein>
    <submittedName>
        <fullName evidence="3">Acyl-CoA thioester hydrolase</fullName>
        <ecNumber evidence="3">3.1.2.-</ecNumber>
    </submittedName>
</protein>
<dbReference type="EC" id="3.1.2.-" evidence="3"/>
<evidence type="ECO:0000256" key="1">
    <source>
        <dbReference type="ARBA" id="ARBA00005953"/>
    </source>
</evidence>
<dbReference type="RefSeq" id="WP_307389839.1">
    <property type="nucleotide sequence ID" value="NZ_BAAADK010000009.1"/>
</dbReference>
<dbReference type="Gene3D" id="3.10.129.10">
    <property type="entry name" value="Hotdog Thioesterase"/>
    <property type="match status" value="1"/>
</dbReference>
<dbReference type="PIRSF" id="PIRSF003230">
    <property type="entry name" value="YbgC"/>
    <property type="match status" value="1"/>
</dbReference>
<evidence type="ECO:0000313" key="4">
    <source>
        <dbReference type="Proteomes" id="UP001235840"/>
    </source>
</evidence>
<dbReference type="Pfam" id="PF13279">
    <property type="entry name" value="4HBT_2"/>
    <property type="match status" value="1"/>
</dbReference>
<reference evidence="3 4" key="1">
    <citation type="submission" date="2023-07" db="EMBL/GenBank/DDBJ databases">
        <title>Genomic Encyclopedia of Type Strains, Phase IV (KMG-IV): sequencing the most valuable type-strain genomes for metagenomic binning, comparative biology and taxonomic classification.</title>
        <authorList>
            <person name="Goeker M."/>
        </authorList>
    </citation>
    <scope>NUCLEOTIDE SEQUENCE [LARGE SCALE GENOMIC DNA]</scope>
    <source>
        <strain evidence="3 4">DSM 12751</strain>
    </source>
</reference>
<comment type="caution">
    <text evidence="3">The sequence shown here is derived from an EMBL/GenBank/DDBJ whole genome shotgun (WGS) entry which is preliminary data.</text>
</comment>
<evidence type="ECO:0000313" key="3">
    <source>
        <dbReference type="EMBL" id="MDQ0164357.1"/>
    </source>
</evidence>
<dbReference type="PANTHER" id="PTHR31793">
    <property type="entry name" value="4-HYDROXYBENZOYL-COA THIOESTERASE FAMILY MEMBER"/>
    <property type="match status" value="1"/>
</dbReference>
<name>A0ABT9VU38_9BACI</name>
<keyword evidence="4" id="KW-1185">Reference proteome</keyword>
<proteinExistence type="inferred from homology"/>
<keyword evidence="2 3" id="KW-0378">Hydrolase</keyword>
<accession>A0ABT9VU38</accession>